<gene>
    <name evidence="8" type="ORF">NX778_14950</name>
</gene>
<keyword evidence="5 6" id="KW-0472">Membrane</keyword>
<name>A0ABT2CZG4_9BURK</name>
<evidence type="ECO:0000256" key="5">
    <source>
        <dbReference type="ARBA" id="ARBA00023136"/>
    </source>
</evidence>
<feature type="transmembrane region" description="Helical" evidence="6">
    <location>
        <begin position="73"/>
        <end position="91"/>
    </location>
</feature>
<dbReference type="InterPro" id="IPR050638">
    <property type="entry name" value="AA-Vitamin_Transporters"/>
</dbReference>
<accession>A0ABT2CZG4</accession>
<keyword evidence="4 6" id="KW-1133">Transmembrane helix</keyword>
<evidence type="ECO:0000256" key="2">
    <source>
        <dbReference type="ARBA" id="ARBA00007362"/>
    </source>
</evidence>
<dbReference type="PANTHER" id="PTHR32322:SF2">
    <property type="entry name" value="EAMA DOMAIN-CONTAINING PROTEIN"/>
    <property type="match status" value="1"/>
</dbReference>
<protein>
    <submittedName>
        <fullName evidence="8">DMT family transporter</fullName>
    </submittedName>
</protein>
<dbReference type="InterPro" id="IPR000620">
    <property type="entry name" value="EamA_dom"/>
</dbReference>
<dbReference type="Proteomes" id="UP001204621">
    <property type="component" value="Unassembled WGS sequence"/>
</dbReference>
<keyword evidence="3 6" id="KW-0812">Transmembrane</keyword>
<comment type="similarity">
    <text evidence="2">Belongs to the EamA transporter family.</text>
</comment>
<sequence length="311" mass="33264">MHRFASQNILLGVGAGVLAGAFWGLVFLTPELTRGFLPIQLSAGRYLAYGAIAAALLAPSWRRVIAILSWKEWRALCWLSFTGNIIYYVFLANAVRLGGVAMTSLVIGMLPVTVTLVGSRDHGAVPLARLLPSLVLSAAGLVCISWPALSSGPKASFVGLLCAIGSLVSWTTYAVGNSRWLDRLSHVTAHEWSLLTGVVTGAQALLLAVPAFLLTSIAHTSSEWLYFAGVMSAVALFCSVIGNALWNRASRLLPLTMSGQLIVFETLFALLYGFLWEARWPTALETLAMVLLVAGVLSCASAHRPSEVHAE</sequence>
<comment type="subcellular location">
    <subcellularLocation>
        <location evidence="1">Membrane</location>
        <topology evidence="1">Multi-pass membrane protein</topology>
    </subcellularLocation>
</comment>
<dbReference type="Pfam" id="PF00892">
    <property type="entry name" value="EamA"/>
    <property type="match status" value="1"/>
</dbReference>
<proteinExistence type="inferred from homology"/>
<feature type="transmembrane region" description="Helical" evidence="6">
    <location>
        <begin position="258"/>
        <end position="276"/>
    </location>
</feature>
<dbReference type="RefSeq" id="WP_258812544.1">
    <property type="nucleotide sequence ID" value="NZ_JANUGU010000004.1"/>
</dbReference>
<feature type="transmembrane region" description="Helical" evidence="6">
    <location>
        <begin position="9"/>
        <end position="28"/>
    </location>
</feature>
<evidence type="ECO:0000313" key="9">
    <source>
        <dbReference type="Proteomes" id="UP001204621"/>
    </source>
</evidence>
<dbReference type="PANTHER" id="PTHR32322">
    <property type="entry name" value="INNER MEMBRANE TRANSPORTER"/>
    <property type="match status" value="1"/>
</dbReference>
<feature type="transmembrane region" description="Helical" evidence="6">
    <location>
        <begin position="194"/>
        <end position="218"/>
    </location>
</feature>
<comment type="caution">
    <text evidence="8">The sequence shown here is derived from an EMBL/GenBank/DDBJ whole genome shotgun (WGS) entry which is preliminary data.</text>
</comment>
<dbReference type="SUPFAM" id="SSF103481">
    <property type="entry name" value="Multidrug resistance efflux transporter EmrE"/>
    <property type="match status" value="2"/>
</dbReference>
<feature type="transmembrane region" description="Helical" evidence="6">
    <location>
        <begin position="224"/>
        <end position="246"/>
    </location>
</feature>
<organism evidence="8 9">
    <name type="scientific">Massilia terrae</name>
    <dbReference type="NCBI Taxonomy" id="1811224"/>
    <lineage>
        <taxon>Bacteria</taxon>
        <taxon>Pseudomonadati</taxon>
        <taxon>Pseudomonadota</taxon>
        <taxon>Betaproteobacteria</taxon>
        <taxon>Burkholderiales</taxon>
        <taxon>Oxalobacteraceae</taxon>
        <taxon>Telluria group</taxon>
        <taxon>Massilia</taxon>
    </lineage>
</organism>
<evidence type="ECO:0000313" key="8">
    <source>
        <dbReference type="EMBL" id="MCS0659366.1"/>
    </source>
</evidence>
<feature type="transmembrane region" description="Helical" evidence="6">
    <location>
        <begin position="130"/>
        <end position="149"/>
    </location>
</feature>
<feature type="transmembrane region" description="Helical" evidence="6">
    <location>
        <begin position="43"/>
        <end position="61"/>
    </location>
</feature>
<feature type="transmembrane region" description="Helical" evidence="6">
    <location>
        <begin position="282"/>
        <end position="302"/>
    </location>
</feature>
<reference evidence="8 9" key="1">
    <citation type="submission" date="2022-08" db="EMBL/GenBank/DDBJ databases">
        <title>Reclassification of Massilia species as members of the genera Telluria, Duganella, Pseudoduganella, Mokoshia gen. nov. and Zemynaea gen. nov. using orthogonal and non-orthogonal genome-based approaches.</title>
        <authorList>
            <person name="Bowman J.P."/>
        </authorList>
    </citation>
    <scope>NUCLEOTIDE SEQUENCE [LARGE SCALE GENOMIC DNA]</scope>
    <source>
        <strain evidence="8 9">JCM 31606</strain>
    </source>
</reference>
<evidence type="ECO:0000256" key="1">
    <source>
        <dbReference type="ARBA" id="ARBA00004141"/>
    </source>
</evidence>
<evidence type="ECO:0000256" key="4">
    <source>
        <dbReference type="ARBA" id="ARBA00022989"/>
    </source>
</evidence>
<evidence type="ECO:0000256" key="6">
    <source>
        <dbReference type="SAM" id="Phobius"/>
    </source>
</evidence>
<feature type="transmembrane region" description="Helical" evidence="6">
    <location>
        <begin position="155"/>
        <end position="173"/>
    </location>
</feature>
<dbReference type="EMBL" id="JANUGU010000004">
    <property type="protein sequence ID" value="MCS0659366.1"/>
    <property type="molecule type" value="Genomic_DNA"/>
</dbReference>
<keyword evidence="9" id="KW-1185">Reference proteome</keyword>
<feature type="transmembrane region" description="Helical" evidence="6">
    <location>
        <begin position="97"/>
        <end position="118"/>
    </location>
</feature>
<feature type="domain" description="EamA" evidence="7">
    <location>
        <begin position="159"/>
        <end position="297"/>
    </location>
</feature>
<dbReference type="InterPro" id="IPR037185">
    <property type="entry name" value="EmrE-like"/>
</dbReference>
<evidence type="ECO:0000256" key="3">
    <source>
        <dbReference type="ARBA" id="ARBA00022692"/>
    </source>
</evidence>
<evidence type="ECO:0000259" key="7">
    <source>
        <dbReference type="Pfam" id="PF00892"/>
    </source>
</evidence>